<dbReference type="GO" id="GO:0004540">
    <property type="term" value="F:RNA nuclease activity"/>
    <property type="evidence" value="ECO:0007669"/>
    <property type="project" value="InterPro"/>
</dbReference>
<evidence type="ECO:0000256" key="3">
    <source>
        <dbReference type="ARBA" id="ARBA00022723"/>
    </source>
</evidence>
<evidence type="ECO:0000256" key="4">
    <source>
        <dbReference type="ARBA" id="ARBA00022801"/>
    </source>
</evidence>
<dbReference type="GO" id="GO:0000287">
    <property type="term" value="F:magnesium ion binding"/>
    <property type="evidence" value="ECO:0007669"/>
    <property type="project" value="UniProtKB-UniRule"/>
</dbReference>
<dbReference type="InterPro" id="IPR006226">
    <property type="entry name" value="Mtu_PIN"/>
</dbReference>
<dbReference type="HAMAP" id="MF_00265">
    <property type="entry name" value="VapC_Nob1"/>
    <property type="match status" value="1"/>
</dbReference>
<dbReference type="InterPro" id="IPR002716">
    <property type="entry name" value="PIN_dom"/>
</dbReference>
<evidence type="ECO:0000256" key="2">
    <source>
        <dbReference type="ARBA" id="ARBA00022722"/>
    </source>
</evidence>
<dbReference type="GO" id="GO:0045926">
    <property type="term" value="P:negative regulation of growth"/>
    <property type="evidence" value="ECO:0007669"/>
    <property type="project" value="UniProtKB-ARBA"/>
</dbReference>
<sequence length="144" mass="15507">MLAVDVNVLVSAFHAGAPDHDAMRRWVEDAVDAPEPLGISDAVLIGVARVLTHPRVFSPPASLDDAWTRIGSLAAAEGTARLTPGPRHLQIVERLCRGADARGNLVADAQHAAVAIEHGATWISKDRDFARFPELRWRHPSDAG</sequence>
<dbReference type="SUPFAM" id="SSF88723">
    <property type="entry name" value="PIN domain-like"/>
    <property type="match status" value="1"/>
</dbReference>
<evidence type="ECO:0000256" key="5">
    <source>
        <dbReference type="ARBA" id="ARBA00022842"/>
    </source>
</evidence>
<dbReference type="GO" id="GO:0016788">
    <property type="term" value="F:hydrolase activity, acting on ester bonds"/>
    <property type="evidence" value="ECO:0007669"/>
    <property type="project" value="InterPro"/>
</dbReference>
<keyword evidence="9" id="KW-1185">Reference proteome</keyword>
<evidence type="ECO:0000256" key="1">
    <source>
        <dbReference type="ARBA" id="ARBA00022649"/>
    </source>
</evidence>
<keyword evidence="4 6" id="KW-0378">Hydrolase</keyword>
<comment type="caution">
    <text evidence="8">The sequence shown here is derived from an EMBL/GenBank/DDBJ whole genome shotgun (WGS) entry which is preliminary data.</text>
</comment>
<keyword evidence="6" id="KW-0800">Toxin</keyword>
<name>A0A930UWF9_9ACTN</name>
<dbReference type="NCBIfam" id="TIGR00028">
    <property type="entry name" value="Mtu_PIN_fam"/>
    <property type="match status" value="1"/>
</dbReference>
<evidence type="ECO:0000313" key="9">
    <source>
        <dbReference type="Proteomes" id="UP000656804"/>
    </source>
</evidence>
<dbReference type="EC" id="3.1.-.-" evidence="6"/>
<keyword evidence="5 6" id="KW-0460">Magnesium</keyword>
<dbReference type="InterPro" id="IPR022907">
    <property type="entry name" value="VapC_family"/>
</dbReference>
<comment type="function">
    <text evidence="6">Toxic component of a toxin-antitoxin (TA) system. An RNase.</text>
</comment>
<reference evidence="8" key="1">
    <citation type="submission" date="2020-11" db="EMBL/GenBank/DDBJ databases">
        <title>Nocardioides sp. CBS4Y-1, whole genome shotgun sequence.</title>
        <authorList>
            <person name="Tuo L."/>
        </authorList>
    </citation>
    <scope>NUCLEOTIDE SEQUENCE</scope>
    <source>
        <strain evidence="8">CBS4Y-1</strain>
    </source>
</reference>
<dbReference type="InterPro" id="IPR029060">
    <property type="entry name" value="PIN-like_dom_sf"/>
</dbReference>
<evidence type="ECO:0000256" key="6">
    <source>
        <dbReference type="HAMAP-Rule" id="MF_00265"/>
    </source>
</evidence>
<dbReference type="GO" id="GO:0090729">
    <property type="term" value="F:toxin activity"/>
    <property type="evidence" value="ECO:0007669"/>
    <property type="project" value="UniProtKB-KW"/>
</dbReference>
<comment type="similarity">
    <text evidence="6">Belongs to the PINc/VapC protein family.</text>
</comment>
<keyword evidence="1 6" id="KW-1277">Toxin-antitoxin system</keyword>
<dbReference type="Proteomes" id="UP000656804">
    <property type="component" value="Unassembled WGS sequence"/>
</dbReference>
<accession>A0A930UWF9</accession>
<organism evidence="8 9">
    <name type="scientific">Nocardioides acrostichi</name>
    <dbReference type="NCBI Taxonomy" id="2784339"/>
    <lineage>
        <taxon>Bacteria</taxon>
        <taxon>Bacillati</taxon>
        <taxon>Actinomycetota</taxon>
        <taxon>Actinomycetes</taxon>
        <taxon>Propionibacteriales</taxon>
        <taxon>Nocardioidaceae</taxon>
        <taxon>Nocardioides</taxon>
    </lineage>
</organism>
<dbReference type="EMBL" id="JADIVZ010000004">
    <property type="protein sequence ID" value="MBF4162123.1"/>
    <property type="molecule type" value="Genomic_DNA"/>
</dbReference>
<keyword evidence="3 6" id="KW-0479">Metal-binding</keyword>
<evidence type="ECO:0000313" key="8">
    <source>
        <dbReference type="EMBL" id="MBF4162123.1"/>
    </source>
</evidence>
<proteinExistence type="inferred from homology"/>
<comment type="cofactor">
    <cofactor evidence="6">
        <name>Mg(2+)</name>
        <dbReference type="ChEBI" id="CHEBI:18420"/>
    </cofactor>
</comment>
<keyword evidence="2 6" id="KW-0540">Nuclease</keyword>
<gene>
    <name evidence="6" type="primary">vapC</name>
    <name evidence="8" type="ORF">ISG29_10495</name>
</gene>
<dbReference type="Gene3D" id="3.40.50.1010">
    <property type="entry name" value="5'-nuclease"/>
    <property type="match status" value="1"/>
</dbReference>
<protein>
    <recommendedName>
        <fullName evidence="6">Ribonuclease VapC</fullName>
        <shortName evidence="6">RNase VapC</shortName>
        <ecNumber evidence="6">3.1.-.-</ecNumber>
    </recommendedName>
    <alternativeName>
        <fullName evidence="6">Toxin VapC</fullName>
    </alternativeName>
</protein>
<feature type="domain" description="PIN" evidence="7">
    <location>
        <begin position="4"/>
        <end position="134"/>
    </location>
</feature>
<dbReference type="AlphaFoldDB" id="A0A930UWF9"/>
<dbReference type="RefSeq" id="WP_194503376.1">
    <property type="nucleotide sequence ID" value="NZ_JADIVZ010000004.1"/>
</dbReference>
<feature type="binding site" evidence="6">
    <location>
        <position position="5"/>
    </location>
    <ligand>
        <name>Mg(2+)</name>
        <dbReference type="ChEBI" id="CHEBI:18420"/>
    </ligand>
</feature>
<dbReference type="Pfam" id="PF01850">
    <property type="entry name" value="PIN"/>
    <property type="match status" value="1"/>
</dbReference>
<feature type="binding site" evidence="6">
    <location>
        <position position="108"/>
    </location>
    <ligand>
        <name>Mg(2+)</name>
        <dbReference type="ChEBI" id="CHEBI:18420"/>
    </ligand>
</feature>
<evidence type="ECO:0000259" key="7">
    <source>
        <dbReference type="Pfam" id="PF01850"/>
    </source>
</evidence>